<gene>
    <name evidence="1" type="ORF">BDN72DRAFT_862139</name>
</gene>
<dbReference type="EMBL" id="ML208525">
    <property type="protein sequence ID" value="TFK63385.1"/>
    <property type="molecule type" value="Genomic_DNA"/>
</dbReference>
<evidence type="ECO:0000313" key="2">
    <source>
        <dbReference type="Proteomes" id="UP000308600"/>
    </source>
</evidence>
<sequence length="267" mass="30467">MSNKFPIPKKLRIHTRFSTAQSALLEDFFHHTPYPSLEQFGEIAVNGFIRRDTIVAMIWFQNKRATLQRTSRRKFTSSITHQDRTVSSLDYVRVAPSEELRLPLPHSTARFSLLDYVATREEYRLASLHNTSMSSSLDWVATREEIPLASMSVNARRLPSLDYAAPRKEFRRTPHNHYQQTPHQHTTTPSADKLWGHSLSPPPPHSPSPSHHRSPDLAKQVMMWVSEVEEPAGPRSSPVYPREGDLLPDGEMLCAASILCSLRHRSS</sequence>
<accession>A0ACD3ACB6</accession>
<organism evidence="1 2">
    <name type="scientific">Pluteus cervinus</name>
    <dbReference type="NCBI Taxonomy" id="181527"/>
    <lineage>
        <taxon>Eukaryota</taxon>
        <taxon>Fungi</taxon>
        <taxon>Dikarya</taxon>
        <taxon>Basidiomycota</taxon>
        <taxon>Agaricomycotina</taxon>
        <taxon>Agaricomycetes</taxon>
        <taxon>Agaricomycetidae</taxon>
        <taxon>Agaricales</taxon>
        <taxon>Pluteineae</taxon>
        <taxon>Pluteaceae</taxon>
        <taxon>Pluteus</taxon>
    </lineage>
</organism>
<proteinExistence type="predicted"/>
<dbReference type="Proteomes" id="UP000308600">
    <property type="component" value="Unassembled WGS sequence"/>
</dbReference>
<protein>
    <submittedName>
        <fullName evidence="1">Uncharacterized protein</fullName>
    </submittedName>
</protein>
<name>A0ACD3ACB6_9AGAR</name>
<evidence type="ECO:0000313" key="1">
    <source>
        <dbReference type="EMBL" id="TFK63385.1"/>
    </source>
</evidence>
<reference evidence="1 2" key="1">
    <citation type="journal article" date="2019" name="Nat. Ecol. Evol.">
        <title>Megaphylogeny resolves global patterns of mushroom evolution.</title>
        <authorList>
            <person name="Varga T."/>
            <person name="Krizsan K."/>
            <person name="Foldi C."/>
            <person name="Dima B."/>
            <person name="Sanchez-Garcia M."/>
            <person name="Sanchez-Ramirez S."/>
            <person name="Szollosi G.J."/>
            <person name="Szarkandi J.G."/>
            <person name="Papp V."/>
            <person name="Albert L."/>
            <person name="Andreopoulos W."/>
            <person name="Angelini C."/>
            <person name="Antonin V."/>
            <person name="Barry K.W."/>
            <person name="Bougher N.L."/>
            <person name="Buchanan P."/>
            <person name="Buyck B."/>
            <person name="Bense V."/>
            <person name="Catcheside P."/>
            <person name="Chovatia M."/>
            <person name="Cooper J."/>
            <person name="Damon W."/>
            <person name="Desjardin D."/>
            <person name="Finy P."/>
            <person name="Geml J."/>
            <person name="Haridas S."/>
            <person name="Hughes K."/>
            <person name="Justo A."/>
            <person name="Karasinski D."/>
            <person name="Kautmanova I."/>
            <person name="Kiss B."/>
            <person name="Kocsube S."/>
            <person name="Kotiranta H."/>
            <person name="LaButti K.M."/>
            <person name="Lechner B.E."/>
            <person name="Liimatainen K."/>
            <person name="Lipzen A."/>
            <person name="Lukacs Z."/>
            <person name="Mihaltcheva S."/>
            <person name="Morgado L.N."/>
            <person name="Niskanen T."/>
            <person name="Noordeloos M.E."/>
            <person name="Ohm R.A."/>
            <person name="Ortiz-Santana B."/>
            <person name="Ovrebo C."/>
            <person name="Racz N."/>
            <person name="Riley R."/>
            <person name="Savchenko A."/>
            <person name="Shiryaev A."/>
            <person name="Soop K."/>
            <person name="Spirin V."/>
            <person name="Szebenyi C."/>
            <person name="Tomsovsky M."/>
            <person name="Tulloss R.E."/>
            <person name="Uehling J."/>
            <person name="Grigoriev I.V."/>
            <person name="Vagvolgyi C."/>
            <person name="Papp T."/>
            <person name="Martin F.M."/>
            <person name="Miettinen O."/>
            <person name="Hibbett D.S."/>
            <person name="Nagy L.G."/>
        </authorList>
    </citation>
    <scope>NUCLEOTIDE SEQUENCE [LARGE SCALE GENOMIC DNA]</scope>
    <source>
        <strain evidence="1 2">NL-1719</strain>
    </source>
</reference>
<keyword evidence="2" id="KW-1185">Reference proteome</keyword>